<dbReference type="PANTHER" id="PTHR12858:SF2">
    <property type="entry name" value="RIBOSOME BIOGENESIS PROTEIN BMS1 HOMOLOG"/>
    <property type="match status" value="1"/>
</dbReference>
<dbReference type="InterPro" id="IPR030387">
    <property type="entry name" value="G_Bms1/Tsr1_dom"/>
</dbReference>
<feature type="compositionally biased region" description="Acidic residues" evidence="12">
    <location>
        <begin position="631"/>
        <end position="649"/>
    </location>
</feature>
<name>A0A286UCR4_9AGAM</name>
<feature type="compositionally biased region" description="Acidic residues" evidence="12">
    <location>
        <begin position="417"/>
        <end position="430"/>
    </location>
</feature>
<dbReference type="Pfam" id="PF04950">
    <property type="entry name" value="RIBIOP_C"/>
    <property type="match status" value="1"/>
</dbReference>
<feature type="region of interest" description="Disordered" evidence="12">
    <location>
        <begin position="625"/>
        <end position="671"/>
    </location>
</feature>
<dbReference type="SMART" id="SM01362">
    <property type="entry name" value="DUF663"/>
    <property type="match status" value="1"/>
</dbReference>
<feature type="compositionally biased region" description="Basic and acidic residues" evidence="12">
    <location>
        <begin position="1091"/>
        <end position="1109"/>
    </location>
</feature>
<feature type="region of interest" description="Disordered" evidence="12">
    <location>
        <begin position="403"/>
        <end position="493"/>
    </location>
</feature>
<dbReference type="FunFam" id="3.40.50.300:FF:000105">
    <property type="entry name" value="BMS1 ribosome biogenesis factor"/>
    <property type="match status" value="1"/>
</dbReference>
<dbReference type="InParanoid" id="A0A286UCR4"/>
<dbReference type="InterPro" id="IPR027417">
    <property type="entry name" value="P-loop_NTPase"/>
</dbReference>
<dbReference type="GO" id="GO:0000462">
    <property type="term" value="P:maturation of SSU-rRNA from tricistronic rRNA transcript (SSU-rRNA, 5.8S rRNA, LSU-rRNA)"/>
    <property type="evidence" value="ECO:0007669"/>
    <property type="project" value="TreeGrafter"/>
</dbReference>
<evidence type="ECO:0000256" key="6">
    <source>
        <dbReference type="ARBA" id="ARBA00022840"/>
    </source>
</evidence>
<feature type="region of interest" description="Disordered" evidence="12">
    <location>
        <begin position="553"/>
        <end position="573"/>
    </location>
</feature>
<feature type="coiled-coil region" evidence="11">
    <location>
        <begin position="672"/>
        <end position="725"/>
    </location>
</feature>
<feature type="compositionally biased region" description="Acidic residues" evidence="12">
    <location>
        <begin position="438"/>
        <end position="452"/>
    </location>
</feature>
<feature type="compositionally biased region" description="Basic and acidic residues" evidence="12">
    <location>
        <begin position="43"/>
        <end position="56"/>
    </location>
</feature>
<evidence type="ECO:0000256" key="5">
    <source>
        <dbReference type="ARBA" id="ARBA00022801"/>
    </source>
</evidence>
<keyword evidence="8" id="KW-0539">Nucleus</keyword>
<keyword evidence="2" id="KW-0690">Ribosome biogenesis</keyword>
<dbReference type="PANTHER" id="PTHR12858">
    <property type="entry name" value="RIBOSOME BIOGENESIS PROTEIN"/>
    <property type="match status" value="1"/>
</dbReference>
<keyword evidence="11" id="KW-0175">Coiled coil</keyword>
<evidence type="ECO:0000256" key="7">
    <source>
        <dbReference type="ARBA" id="ARBA00023134"/>
    </source>
</evidence>
<dbReference type="GO" id="GO:0034511">
    <property type="term" value="F:U3 snoRNA binding"/>
    <property type="evidence" value="ECO:0007669"/>
    <property type="project" value="TreeGrafter"/>
</dbReference>
<evidence type="ECO:0000256" key="4">
    <source>
        <dbReference type="ARBA" id="ARBA00022741"/>
    </source>
</evidence>
<dbReference type="GO" id="GO:0030686">
    <property type="term" value="C:90S preribosome"/>
    <property type="evidence" value="ECO:0007669"/>
    <property type="project" value="TreeGrafter"/>
</dbReference>
<dbReference type="FunCoup" id="A0A286UCR4">
    <property type="interactions" value="937"/>
</dbReference>
<accession>A0A286UCR4</accession>
<feature type="compositionally biased region" description="Polar residues" evidence="12">
    <location>
        <begin position="658"/>
        <end position="671"/>
    </location>
</feature>
<comment type="subcellular location">
    <subcellularLocation>
        <location evidence="1">Nucleus</location>
        <location evidence="1">Nucleolus</location>
    </subcellularLocation>
</comment>
<dbReference type="GO" id="GO:0003924">
    <property type="term" value="F:GTPase activity"/>
    <property type="evidence" value="ECO:0007669"/>
    <property type="project" value="TreeGrafter"/>
</dbReference>
<keyword evidence="7" id="KW-0342">GTP-binding</keyword>
<dbReference type="InterPro" id="IPR012948">
    <property type="entry name" value="AARP2CN"/>
</dbReference>
<dbReference type="SMART" id="SM00785">
    <property type="entry name" value="AARP2CN"/>
    <property type="match status" value="1"/>
</dbReference>
<dbReference type="Proteomes" id="UP000217199">
    <property type="component" value="Unassembled WGS sequence"/>
</dbReference>
<dbReference type="CDD" id="cd01882">
    <property type="entry name" value="BMS1"/>
    <property type="match status" value="1"/>
</dbReference>
<dbReference type="SUPFAM" id="SSF52540">
    <property type="entry name" value="P-loop containing nucleoside triphosphate hydrolases"/>
    <property type="match status" value="1"/>
</dbReference>
<feature type="compositionally biased region" description="Acidic residues" evidence="12">
    <location>
        <begin position="481"/>
        <end position="493"/>
    </location>
</feature>
<dbReference type="InterPro" id="IPR039761">
    <property type="entry name" value="Bms1/Tsr1"/>
</dbReference>
<keyword evidence="3" id="KW-0597">Phosphoprotein</keyword>
<evidence type="ECO:0000259" key="13">
    <source>
        <dbReference type="PROSITE" id="PS51714"/>
    </source>
</evidence>
<keyword evidence="15" id="KW-1185">Reference proteome</keyword>
<feature type="region of interest" description="Disordered" evidence="12">
    <location>
        <begin position="1075"/>
        <end position="1133"/>
    </location>
</feature>
<gene>
    <name evidence="14" type="ORF">PNOK_0737800</name>
</gene>
<evidence type="ECO:0000256" key="10">
    <source>
        <dbReference type="ARBA" id="ARBA00061391"/>
    </source>
</evidence>
<dbReference type="GO" id="GO:0000479">
    <property type="term" value="P:endonucleolytic cleavage of tricistronic rRNA transcript (SSU-rRNA, 5.8S rRNA, LSU-rRNA)"/>
    <property type="evidence" value="ECO:0007669"/>
    <property type="project" value="TreeGrafter"/>
</dbReference>
<evidence type="ECO:0000313" key="14">
    <source>
        <dbReference type="EMBL" id="PAV17314.1"/>
    </source>
</evidence>
<feature type="domain" description="Bms1-type G" evidence="13">
    <location>
        <begin position="74"/>
        <end position="238"/>
    </location>
</feature>
<evidence type="ECO:0000256" key="11">
    <source>
        <dbReference type="SAM" id="Coils"/>
    </source>
</evidence>
<dbReference type="STRING" id="2282107.A0A286UCR4"/>
<dbReference type="GO" id="GO:0005654">
    <property type="term" value="C:nucleoplasm"/>
    <property type="evidence" value="ECO:0007669"/>
    <property type="project" value="UniProtKB-ARBA"/>
</dbReference>
<comment type="catalytic activity">
    <reaction evidence="9">
        <text>GTP + H2O = GDP + phosphate + H(+)</text>
        <dbReference type="Rhea" id="RHEA:19669"/>
        <dbReference type="ChEBI" id="CHEBI:15377"/>
        <dbReference type="ChEBI" id="CHEBI:15378"/>
        <dbReference type="ChEBI" id="CHEBI:37565"/>
        <dbReference type="ChEBI" id="CHEBI:43474"/>
        <dbReference type="ChEBI" id="CHEBI:58189"/>
    </reaction>
    <physiologicalReaction direction="left-to-right" evidence="9">
        <dbReference type="Rhea" id="RHEA:19670"/>
    </physiologicalReaction>
</comment>
<dbReference type="GO" id="GO:0005524">
    <property type="term" value="F:ATP binding"/>
    <property type="evidence" value="ECO:0007669"/>
    <property type="project" value="UniProtKB-KW"/>
</dbReference>
<dbReference type="Pfam" id="PF08142">
    <property type="entry name" value="AARP2CN"/>
    <property type="match status" value="1"/>
</dbReference>
<proteinExistence type="inferred from homology"/>
<dbReference type="SMART" id="SM00382">
    <property type="entry name" value="AAA"/>
    <property type="match status" value="1"/>
</dbReference>
<sequence>MEEQTHKAHRPSQSGSKADKKKGKSKERQQGNNEKAFAFKSGRRAERQGRRNVERDQTRLHVPLVNRTPDDTPPPVIVAIVGPPGVGKSTLVKSLVKRYTKQTLSDIKGPVTVVSGKKRRLTFIECNNDLNSMIDIGKVADLVLLMIDGSYGFEMEQFEFLNILQSHGFPKVIGVLTHLDLIRKQATLRNTKKVLKKRFWTEIYQGAKLFYLSGVMNGRYPDNEIQNLSRFISVMKFRPLVFRNTHPYLLVDRLEDLTPREDIRTSKGKCDRKVTVYGYLRGTNLRHRMKVHVPGVGDLDVNSVTVLGDPCPLPDADSEKRRKLSEKKKLLVHAPMSDVGGIMYDKDAVWINVPGSFTRGNADVPQGEGEKMVIGLQDAAETIDNAVSKSHIRLLGTSSKSLAVQDSNEGGSNSDWSSEEELDSEAEDGSDISSVGGSEDEDEDEMQMEFEEGTSKGFVNSGRTSARRNQKNLGQTNDLGPETEEAEFAESDSELEMNFDELDHENEELDEDEDDDIPRWKVNLKSRAAVTFDRHSGRENRDWMHLIYSSTKTPEEIASGSSKQTDETDDADPDELFVLKIDSSQAEDEDDCDRTKIIMNEEKLAQWEDEDLLDSLRRLFITGTQYTQGGDGDDDDAVEDEDGGFEDLEAGSNEATEDQAQQDSTVENTPTAESLAAKKEALKRKFDEQYDDPETQKLDFYDEKKDEMARQLDLNRAELVDLDEESRVLVEGYRPGSYVRIELDNVPCELVEHFDPMYPIIVGGLLPAEERFGYVQARVKRHRWYAKTLKTNDPIIISMGWRRFQTIPIYSLDDHSIRMRMLKYTPEHMHCYATFYGPIALPNTGFCAFNTLSGDHSGFRVSATGVVLDIDRSTKIVKKLKLTGTPFKIFKNTAFVRDMFNSALEVAKFEGANIKTVSGIRGQIKKALPKPEGAFRATFEDKVLMSDIIFLRAWYTIQPRKFYNSVTSLLLSNKKEWAGMRLTGQVRKEEGLKTPYERDSAYKKIERPERRFNPLRIPKKLQAALPYSSKPKLMKAQHRQTYLQKRAVVLEPEEKKAIALLQQARALRKDQIVRRREKQEERRGVHRKKVAKEEEKKSEKEKEKRKEYMRAAGMKSKRDLDREEGRSRKRVRT</sequence>
<keyword evidence="5" id="KW-0378">Hydrolase</keyword>
<comment type="caution">
    <text evidence="14">The sequence shown here is derived from an EMBL/GenBank/DDBJ whole genome shotgun (WGS) entry which is preliminary data.</text>
</comment>
<feature type="region of interest" description="Disordered" evidence="12">
    <location>
        <begin position="1"/>
        <end position="56"/>
    </location>
</feature>
<dbReference type="AlphaFoldDB" id="A0A286UCR4"/>
<keyword evidence="4" id="KW-0547">Nucleotide-binding</keyword>
<evidence type="ECO:0000256" key="12">
    <source>
        <dbReference type="SAM" id="MobiDB-lite"/>
    </source>
</evidence>
<dbReference type="Gene3D" id="3.40.50.300">
    <property type="entry name" value="P-loop containing nucleotide triphosphate hydrolases"/>
    <property type="match status" value="1"/>
</dbReference>
<dbReference type="EMBL" id="NBII01000007">
    <property type="protein sequence ID" value="PAV17314.1"/>
    <property type="molecule type" value="Genomic_DNA"/>
</dbReference>
<dbReference type="OrthoDB" id="10260897at2759"/>
<evidence type="ECO:0000256" key="3">
    <source>
        <dbReference type="ARBA" id="ARBA00022553"/>
    </source>
</evidence>
<evidence type="ECO:0000256" key="1">
    <source>
        <dbReference type="ARBA" id="ARBA00004604"/>
    </source>
</evidence>
<dbReference type="PROSITE" id="PS51714">
    <property type="entry name" value="G_BMS1"/>
    <property type="match status" value="1"/>
</dbReference>
<protein>
    <submittedName>
        <fullName evidence="14">GTP binding protein</fullName>
    </submittedName>
</protein>
<dbReference type="GO" id="GO:0032040">
    <property type="term" value="C:small-subunit processome"/>
    <property type="evidence" value="ECO:0007669"/>
    <property type="project" value="UniProtKB-ARBA"/>
</dbReference>
<organism evidence="14 15">
    <name type="scientific">Pyrrhoderma noxium</name>
    <dbReference type="NCBI Taxonomy" id="2282107"/>
    <lineage>
        <taxon>Eukaryota</taxon>
        <taxon>Fungi</taxon>
        <taxon>Dikarya</taxon>
        <taxon>Basidiomycota</taxon>
        <taxon>Agaricomycotina</taxon>
        <taxon>Agaricomycetes</taxon>
        <taxon>Hymenochaetales</taxon>
        <taxon>Hymenochaetaceae</taxon>
        <taxon>Pyrrhoderma</taxon>
    </lineage>
</organism>
<dbReference type="GO" id="GO:0005525">
    <property type="term" value="F:GTP binding"/>
    <property type="evidence" value="ECO:0007669"/>
    <property type="project" value="UniProtKB-KW"/>
</dbReference>
<evidence type="ECO:0000313" key="15">
    <source>
        <dbReference type="Proteomes" id="UP000217199"/>
    </source>
</evidence>
<evidence type="ECO:0000256" key="9">
    <source>
        <dbReference type="ARBA" id="ARBA00049117"/>
    </source>
</evidence>
<feature type="compositionally biased region" description="Basic and acidic residues" evidence="12">
    <location>
        <begin position="1116"/>
        <end position="1126"/>
    </location>
</feature>
<dbReference type="InterPro" id="IPR007034">
    <property type="entry name" value="BMS1_TSR1_C"/>
</dbReference>
<comment type="similarity">
    <text evidence="10">Belongs to the TRAFAC class translation factor GTPase superfamily. Bms1-like GTPase family. BMS1 subfamily.</text>
</comment>
<evidence type="ECO:0000256" key="2">
    <source>
        <dbReference type="ARBA" id="ARBA00022517"/>
    </source>
</evidence>
<dbReference type="InterPro" id="IPR003593">
    <property type="entry name" value="AAA+_ATPase"/>
</dbReference>
<evidence type="ECO:0000256" key="8">
    <source>
        <dbReference type="ARBA" id="ARBA00023242"/>
    </source>
</evidence>
<dbReference type="Pfam" id="PF22298">
    <property type="entry name" value="Tsr1_G-like"/>
    <property type="match status" value="1"/>
</dbReference>
<keyword evidence="6" id="KW-0067">ATP-binding</keyword>
<reference evidence="14 15" key="1">
    <citation type="journal article" date="2017" name="Mol. Ecol.">
        <title>Comparative and population genomic landscape of Phellinus noxius: A hypervariable fungus causing root rot in trees.</title>
        <authorList>
            <person name="Chung C.L."/>
            <person name="Lee T.J."/>
            <person name="Akiba M."/>
            <person name="Lee H.H."/>
            <person name="Kuo T.H."/>
            <person name="Liu D."/>
            <person name="Ke H.M."/>
            <person name="Yokoi T."/>
            <person name="Roa M.B."/>
            <person name="Lu M.J."/>
            <person name="Chang Y.Y."/>
            <person name="Ann P.J."/>
            <person name="Tsai J.N."/>
            <person name="Chen C.Y."/>
            <person name="Tzean S.S."/>
            <person name="Ota Y."/>
            <person name="Hattori T."/>
            <person name="Sahashi N."/>
            <person name="Liou R.F."/>
            <person name="Kikuchi T."/>
            <person name="Tsai I.J."/>
        </authorList>
    </citation>
    <scope>NUCLEOTIDE SEQUENCE [LARGE SCALE GENOMIC DNA]</scope>
    <source>
        <strain evidence="14 15">FFPRI411160</strain>
    </source>
</reference>
<dbReference type="InterPro" id="IPR037875">
    <property type="entry name" value="Bms1_N"/>
</dbReference>